<keyword evidence="3" id="KW-0238">DNA-binding</keyword>
<accession>A0A1T2Z6S0</accession>
<dbReference type="InterPro" id="IPR036388">
    <property type="entry name" value="WH-like_DNA-bd_sf"/>
</dbReference>
<dbReference type="PANTHER" id="PTHR30419:SF8">
    <property type="entry name" value="NITROGEN ASSIMILATION TRANSCRIPTIONAL ACTIVATOR-RELATED"/>
    <property type="match status" value="1"/>
</dbReference>
<proteinExistence type="inferred from homology"/>
<evidence type="ECO:0000313" key="6">
    <source>
        <dbReference type="EMBL" id="OPB00332.1"/>
    </source>
</evidence>
<dbReference type="Pfam" id="PF03466">
    <property type="entry name" value="LysR_substrate"/>
    <property type="match status" value="1"/>
</dbReference>
<reference evidence="6 7" key="1">
    <citation type="submission" date="2016-12" db="EMBL/GenBank/DDBJ databases">
        <title>Draft genome sequences of seven strains of Pseudomonas fluorescens that produce 4-formylaminooxyvinylglycine.</title>
        <authorList>
            <person name="Okrent R.A."/>
            <person name="Manning V.A."/>
            <person name="Trippe K.M."/>
        </authorList>
    </citation>
    <scope>NUCLEOTIDE SEQUENCE [LARGE SCALE GENOMIC DNA]</scope>
    <source>
        <strain evidence="6 7">P5A</strain>
    </source>
</reference>
<keyword evidence="4" id="KW-0804">Transcription</keyword>
<dbReference type="InterPro" id="IPR050950">
    <property type="entry name" value="HTH-type_LysR_regulators"/>
</dbReference>
<comment type="similarity">
    <text evidence="1">Belongs to the LysR transcriptional regulatory family.</text>
</comment>
<dbReference type="PANTHER" id="PTHR30419">
    <property type="entry name" value="HTH-TYPE TRANSCRIPTIONAL REGULATOR YBHD"/>
    <property type="match status" value="1"/>
</dbReference>
<dbReference type="InterPro" id="IPR036390">
    <property type="entry name" value="WH_DNA-bd_sf"/>
</dbReference>
<dbReference type="Gene3D" id="1.10.10.10">
    <property type="entry name" value="Winged helix-like DNA-binding domain superfamily/Winged helix DNA-binding domain"/>
    <property type="match status" value="1"/>
</dbReference>
<dbReference type="PROSITE" id="PS50931">
    <property type="entry name" value="HTH_LYSR"/>
    <property type="match status" value="1"/>
</dbReference>
<dbReference type="Pfam" id="PF00126">
    <property type="entry name" value="HTH_1"/>
    <property type="match status" value="1"/>
</dbReference>
<evidence type="ECO:0000256" key="2">
    <source>
        <dbReference type="ARBA" id="ARBA00023015"/>
    </source>
</evidence>
<dbReference type="InterPro" id="IPR000847">
    <property type="entry name" value="LysR_HTH_N"/>
</dbReference>
<dbReference type="RefSeq" id="WP_078738262.1">
    <property type="nucleotide sequence ID" value="NZ_MSDF01000003.1"/>
</dbReference>
<dbReference type="GO" id="GO:0005829">
    <property type="term" value="C:cytosol"/>
    <property type="evidence" value="ECO:0007669"/>
    <property type="project" value="TreeGrafter"/>
</dbReference>
<gene>
    <name evidence="6" type="ORF">BFW87_01650</name>
</gene>
<evidence type="ECO:0000256" key="1">
    <source>
        <dbReference type="ARBA" id="ARBA00009437"/>
    </source>
</evidence>
<feature type="domain" description="HTH lysR-type" evidence="5">
    <location>
        <begin position="2"/>
        <end position="59"/>
    </location>
</feature>
<evidence type="ECO:0000259" key="5">
    <source>
        <dbReference type="PROSITE" id="PS50931"/>
    </source>
</evidence>
<evidence type="ECO:0000256" key="3">
    <source>
        <dbReference type="ARBA" id="ARBA00023125"/>
    </source>
</evidence>
<protein>
    <submittedName>
        <fullName evidence="6">LysR family transcriptional regulator</fullName>
    </submittedName>
</protein>
<dbReference type="GO" id="GO:0003677">
    <property type="term" value="F:DNA binding"/>
    <property type="evidence" value="ECO:0007669"/>
    <property type="project" value="UniProtKB-KW"/>
</dbReference>
<evidence type="ECO:0000256" key="4">
    <source>
        <dbReference type="ARBA" id="ARBA00023163"/>
    </source>
</evidence>
<comment type="caution">
    <text evidence="6">The sequence shown here is derived from an EMBL/GenBank/DDBJ whole genome shotgun (WGS) entry which is preliminary data.</text>
</comment>
<dbReference type="SUPFAM" id="SSF53850">
    <property type="entry name" value="Periplasmic binding protein-like II"/>
    <property type="match status" value="1"/>
</dbReference>
<dbReference type="InterPro" id="IPR005119">
    <property type="entry name" value="LysR_subst-bd"/>
</dbReference>
<keyword evidence="2" id="KW-0805">Transcription regulation</keyword>
<dbReference type="AlphaFoldDB" id="A0A1T2Z6S0"/>
<dbReference type="GO" id="GO:0003700">
    <property type="term" value="F:DNA-binding transcription factor activity"/>
    <property type="evidence" value="ECO:0007669"/>
    <property type="project" value="InterPro"/>
</dbReference>
<evidence type="ECO:0000313" key="7">
    <source>
        <dbReference type="Proteomes" id="UP000190965"/>
    </source>
</evidence>
<dbReference type="Proteomes" id="UP000190965">
    <property type="component" value="Unassembled WGS sequence"/>
</dbReference>
<organism evidence="6 7">
    <name type="scientific">Pseudomonas fluorescens</name>
    <dbReference type="NCBI Taxonomy" id="294"/>
    <lineage>
        <taxon>Bacteria</taxon>
        <taxon>Pseudomonadati</taxon>
        <taxon>Pseudomonadota</taxon>
        <taxon>Gammaproteobacteria</taxon>
        <taxon>Pseudomonadales</taxon>
        <taxon>Pseudomonadaceae</taxon>
        <taxon>Pseudomonas</taxon>
    </lineage>
</organism>
<dbReference type="SUPFAM" id="SSF46785">
    <property type="entry name" value="Winged helix' DNA-binding domain"/>
    <property type="match status" value="1"/>
</dbReference>
<dbReference type="Gene3D" id="3.40.190.290">
    <property type="match status" value="1"/>
</dbReference>
<name>A0A1T2Z6S0_PSEFL</name>
<dbReference type="EMBL" id="MSDF01000003">
    <property type="protein sequence ID" value="OPB00332.1"/>
    <property type="molecule type" value="Genomic_DNA"/>
</dbReference>
<dbReference type="CDD" id="cd05466">
    <property type="entry name" value="PBP2_LTTR_substrate"/>
    <property type="match status" value="1"/>
</dbReference>
<sequence>MINIKQIETFYWTLKLGTLQRAATRLFITQSAATKRLQELEKQACLPLFEAGSHKAQLSAKGAELLEASEGLIRSLAALETMRDASRQALRTVRMGVTELVTITWFTDFVARSKTALPDIELHPDVDLSARLQRKLLDGDLDLIVIPQDYVTAAMASIPLQSVAFTWLAPPGLFPLGTTLSLKQLALWPIIVQGPDSGITQRCEQLFAEQGIEFNHVYGSNSLFALLALIRAGVGISCLPRGLFVGEIERGEFQEVTLEVPPAPVNYQLAFLKHGRTELIETLAGLARLSAMNG</sequence>
<dbReference type="OrthoDB" id="9786526at2"/>